<proteinExistence type="predicted"/>
<dbReference type="AlphaFoldDB" id="A0A3S2V1Y7"/>
<dbReference type="OrthoDB" id="8005822at2"/>
<feature type="signal peptide" evidence="2">
    <location>
        <begin position="1"/>
        <end position="18"/>
    </location>
</feature>
<dbReference type="RefSeq" id="WP_127733903.1">
    <property type="nucleotide sequence ID" value="NZ_SACP01000044.1"/>
</dbReference>
<evidence type="ECO:0000256" key="2">
    <source>
        <dbReference type="SAM" id="SignalP"/>
    </source>
</evidence>
<sequence length="94" mass="9434">MRPLLLALLLAAPVPAAAQSDCGGDAVSSAQVTGSQGPTGPLVSVPDTLCATITPETTINLEVNVFPIVPDGGRWGAAPYGGYPLRGRPVGRAP</sequence>
<keyword evidence="2" id="KW-0732">Signal</keyword>
<evidence type="ECO:0000313" key="3">
    <source>
        <dbReference type="EMBL" id="RVU13261.1"/>
    </source>
</evidence>
<evidence type="ECO:0000256" key="1">
    <source>
        <dbReference type="SAM" id="MobiDB-lite"/>
    </source>
</evidence>
<protein>
    <submittedName>
        <fullName evidence="3">Uncharacterized protein</fullName>
    </submittedName>
</protein>
<reference evidence="3 4" key="1">
    <citation type="submission" date="2019-01" db="EMBL/GenBank/DDBJ databases">
        <authorList>
            <person name="Chen W.-M."/>
        </authorList>
    </citation>
    <scope>NUCLEOTIDE SEQUENCE [LARGE SCALE GENOMIC DNA]</scope>
    <source>
        <strain evidence="3 4">TER-1</strain>
    </source>
</reference>
<comment type="caution">
    <text evidence="3">The sequence shown here is derived from an EMBL/GenBank/DDBJ whole genome shotgun (WGS) entry which is preliminary data.</text>
</comment>
<dbReference type="EMBL" id="SACP01000044">
    <property type="protein sequence ID" value="RVU13261.1"/>
    <property type="molecule type" value="Genomic_DNA"/>
</dbReference>
<keyword evidence="4" id="KW-1185">Reference proteome</keyword>
<dbReference type="Proteomes" id="UP000286997">
    <property type="component" value="Unassembled WGS sequence"/>
</dbReference>
<feature type="region of interest" description="Disordered" evidence="1">
    <location>
        <begin position="22"/>
        <end position="43"/>
    </location>
</feature>
<gene>
    <name evidence="3" type="ORF">EOE48_26590</name>
</gene>
<organism evidence="3 4">
    <name type="scientific">Methylobacterium oryzihabitans</name>
    <dbReference type="NCBI Taxonomy" id="2499852"/>
    <lineage>
        <taxon>Bacteria</taxon>
        <taxon>Pseudomonadati</taxon>
        <taxon>Pseudomonadota</taxon>
        <taxon>Alphaproteobacteria</taxon>
        <taxon>Hyphomicrobiales</taxon>
        <taxon>Methylobacteriaceae</taxon>
        <taxon>Methylobacterium</taxon>
    </lineage>
</organism>
<accession>A0A3S2V1Y7</accession>
<feature type="compositionally biased region" description="Polar residues" evidence="1">
    <location>
        <begin position="28"/>
        <end position="38"/>
    </location>
</feature>
<feature type="chain" id="PRO_5018709399" evidence="2">
    <location>
        <begin position="19"/>
        <end position="94"/>
    </location>
</feature>
<evidence type="ECO:0000313" key="4">
    <source>
        <dbReference type="Proteomes" id="UP000286997"/>
    </source>
</evidence>
<name>A0A3S2V1Y7_9HYPH</name>